<evidence type="ECO:0000313" key="3">
    <source>
        <dbReference type="Proteomes" id="UP001529510"/>
    </source>
</evidence>
<protein>
    <submittedName>
        <fullName evidence="2">Uncharacterized protein</fullName>
    </submittedName>
</protein>
<feature type="compositionally biased region" description="Low complexity" evidence="1">
    <location>
        <begin position="69"/>
        <end position="81"/>
    </location>
</feature>
<comment type="caution">
    <text evidence="2">The sequence shown here is derived from an EMBL/GenBank/DDBJ whole genome shotgun (WGS) entry which is preliminary data.</text>
</comment>
<feature type="region of interest" description="Disordered" evidence="1">
    <location>
        <begin position="41"/>
        <end position="81"/>
    </location>
</feature>
<keyword evidence="3" id="KW-1185">Reference proteome</keyword>
<sequence length="81" mass="9039">MRITWQDAVAVQKKNAPLEIDVNTCEQSSLSRKNALMASRHFKDGTETDFESDKCETKEDEGGSETDSDASSYSYSDSDYS</sequence>
<feature type="compositionally biased region" description="Basic and acidic residues" evidence="1">
    <location>
        <begin position="41"/>
        <end position="61"/>
    </location>
</feature>
<reference evidence="2 3" key="1">
    <citation type="submission" date="2024-05" db="EMBL/GenBank/DDBJ databases">
        <title>Genome sequencing and assembly of Indian major carp, Cirrhinus mrigala (Hamilton, 1822).</title>
        <authorList>
            <person name="Mohindra V."/>
            <person name="Chowdhury L.M."/>
            <person name="Lal K."/>
            <person name="Jena J.K."/>
        </authorList>
    </citation>
    <scope>NUCLEOTIDE SEQUENCE [LARGE SCALE GENOMIC DNA]</scope>
    <source>
        <strain evidence="2">CM1030</strain>
        <tissue evidence="2">Blood</tissue>
    </source>
</reference>
<dbReference type="EMBL" id="JAMKFB020000007">
    <property type="protein sequence ID" value="KAL0189696.1"/>
    <property type="molecule type" value="Genomic_DNA"/>
</dbReference>
<evidence type="ECO:0000313" key="2">
    <source>
        <dbReference type="EMBL" id="KAL0189696.1"/>
    </source>
</evidence>
<proteinExistence type="predicted"/>
<name>A0ABD0QU24_CIRMR</name>
<accession>A0ABD0QU24</accession>
<gene>
    <name evidence="2" type="ORF">M9458_016795</name>
</gene>
<evidence type="ECO:0000256" key="1">
    <source>
        <dbReference type="SAM" id="MobiDB-lite"/>
    </source>
</evidence>
<dbReference type="AlphaFoldDB" id="A0ABD0QU24"/>
<organism evidence="2 3">
    <name type="scientific">Cirrhinus mrigala</name>
    <name type="common">Mrigala</name>
    <dbReference type="NCBI Taxonomy" id="683832"/>
    <lineage>
        <taxon>Eukaryota</taxon>
        <taxon>Metazoa</taxon>
        <taxon>Chordata</taxon>
        <taxon>Craniata</taxon>
        <taxon>Vertebrata</taxon>
        <taxon>Euteleostomi</taxon>
        <taxon>Actinopterygii</taxon>
        <taxon>Neopterygii</taxon>
        <taxon>Teleostei</taxon>
        <taxon>Ostariophysi</taxon>
        <taxon>Cypriniformes</taxon>
        <taxon>Cyprinidae</taxon>
        <taxon>Labeoninae</taxon>
        <taxon>Labeonini</taxon>
        <taxon>Cirrhinus</taxon>
    </lineage>
</organism>
<feature type="non-terminal residue" evidence="2">
    <location>
        <position position="81"/>
    </location>
</feature>
<dbReference type="Proteomes" id="UP001529510">
    <property type="component" value="Unassembled WGS sequence"/>
</dbReference>